<organism evidence="3 4">
    <name type="scientific">Kineosporia babensis</name>
    <dbReference type="NCBI Taxonomy" id="499548"/>
    <lineage>
        <taxon>Bacteria</taxon>
        <taxon>Bacillati</taxon>
        <taxon>Actinomycetota</taxon>
        <taxon>Actinomycetes</taxon>
        <taxon>Kineosporiales</taxon>
        <taxon>Kineosporiaceae</taxon>
        <taxon>Kineosporia</taxon>
    </lineage>
</organism>
<dbReference type="Gene3D" id="3.30.1380.10">
    <property type="match status" value="1"/>
</dbReference>
<evidence type="ECO:0000259" key="2">
    <source>
        <dbReference type="Pfam" id="PF02557"/>
    </source>
</evidence>
<dbReference type="SUPFAM" id="SSF55166">
    <property type="entry name" value="Hedgehog/DD-peptidase"/>
    <property type="match status" value="1"/>
</dbReference>
<reference evidence="3" key="1">
    <citation type="submission" date="2021-11" db="EMBL/GenBank/DDBJ databases">
        <title>Streptomyces corallinus and Kineosporia corallina sp. nov., two new coral-derived marine actinobacteria.</title>
        <authorList>
            <person name="Buangrab K."/>
            <person name="Sutthacheep M."/>
            <person name="Yeemin T."/>
            <person name="Harunari E."/>
            <person name="Igarashi Y."/>
            <person name="Sripreechasak P."/>
            <person name="Kanchanasin P."/>
            <person name="Tanasupawat S."/>
            <person name="Phongsopitanun W."/>
        </authorList>
    </citation>
    <scope>NUCLEOTIDE SEQUENCE</scope>
    <source>
        <strain evidence="3">JCM 31032</strain>
    </source>
</reference>
<feature type="compositionally biased region" description="Low complexity" evidence="1">
    <location>
        <begin position="20"/>
        <end position="33"/>
    </location>
</feature>
<accession>A0A9X1NBF1</accession>
<keyword evidence="4" id="KW-1185">Reference proteome</keyword>
<evidence type="ECO:0000256" key="1">
    <source>
        <dbReference type="SAM" id="MobiDB-lite"/>
    </source>
</evidence>
<feature type="domain" description="D-alanyl-D-alanine carboxypeptidase-like core" evidence="2">
    <location>
        <begin position="180"/>
        <end position="290"/>
    </location>
</feature>
<gene>
    <name evidence="3" type="ORF">LR394_03590</name>
</gene>
<dbReference type="GO" id="GO:0006508">
    <property type="term" value="P:proteolysis"/>
    <property type="evidence" value="ECO:0007669"/>
    <property type="project" value="InterPro"/>
</dbReference>
<dbReference type="PANTHER" id="PTHR34385">
    <property type="entry name" value="D-ALANYL-D-ALANINE CARBOXYPEPTIDASE"/>
    <property type="match status" value="1"/>
</dbReference>
<dbReference type="InterPro" id="IPR052179">
    <property type="entry name" value="DD-CPase-like"/>
</dbReference>
<dbReference type="GO" id="GO:0008233">
    <property type="term" value="F:peptidase activity"/>
    <property type="evidence" value="ECO:0007669"/>
    <property type="project" value="InterPro"/>
</dbReference>
<dbReference type="InterPro" id="IPR009045">
    <property type="entry name" value="Zn_M74/Hedgehog-like"/>
</dbReference>
<dbReference type="CDD" id="cd14814">
    <property type="entry name" value="Peptidase_M15"/>
    <property type="match status" value="1"/>
</dbReference>
<dbReference type="Pfam" id="PF02557">
    <property type="entry name" value="VanY"/>
    <property type="match status" value="1"/>
</dbReference>
<protein>
    <submittedName>
        <fullName evidence="3">M15 family metallopeptidase</fullName>
    </submittedName>
</protein>
<name>A0A9X1NBF1_9ACTN</name>
<evidence type="ECO:0000313" key="4">
    <source>
        <dbReference type="Proteomes" id="UP001138997"/>
    </source>
</evidence>
<evidence type="ECO:0000313" key="3">
    <source>
        <dbReference type="EMBL" id="MCD5309963.1"/>
    </source>
</evidence>
<sequence>MPSHRADTATPALRPRTNRGSRSAGSQRRSGTGNQRPSTARRPLSKPTRSLSAPQVGIAGALGIATIAAPISGAMADPMPKAQVNQIASTVAAVSTVSFPNSATAAGIGVENLAVVPVEATVQADTPSLLAAPKTIIVSRASRDGQRSVLPGCTGIPTTTGASNGQLPDSSLCTLWDSGHRLRADAAVSLSKLNIAYKQQFGSNLSLTDSYRTLSEQYSVKARKPTLAATPGTSEHGWGLAVDLGDGVQTGAGSKFQWLVDNAGAYGWENPDWAKAGGGGPYEPWHWEFAAGQ</sequence>
<dbReference type="Proteomes" id="UP001138997">
    <property type="component" value="Unassembled WGS sequence"/>
</dbReference>
<dbReference type="InterPro" id="IPR003709">
    <property type="entry name" value="VanY-like_core_dom"/>
</dbReference>
<dbReference type="EMBL" id="JAJOMB010000002">
    <property type="protein sequence ID" value="MCD5309963.1"/>
    <property type="molecule type" value="Genomic_DNA"/>
</dbReference>
<feature type="region of interest" description="Disordered" evidence="1">
    <location>
        <begin position="1"/>
        <end position="52"/>
    </location>
</feature>
<proteinExistence type="predicted"/>
<dbReference type="RefSeq" id="WP_231438892.1">
    <property type="nucleotide sequence ID" value="NZ_JAJOMB010000002.1"/>
</dbReference>
<dbReference type="PANTHER" id="PTHR34385:SF1">
    <property type="entry name" value="PEPTIDOGLYCAN L-ALANYL-D-GLUTAMATE ENDOPEPTIDASE CWLK"/>
    <property type="match status" value="1"/>
</dbReference>
<dbReference type="AlphaFoldDB" id="A0A9X1NBF1"/>
<comment type="caution">
    <text evidence="3">The sequence shown here is derived from an EMBL/GenBank/DDBJ whole genome shotgun (WGS) entry which is preliminary data.</text>
</comment>